<gene>
    <name evidence="2" type="ORF">WMG39_32955</name>
</gene>
<keyword evidence="3" id="KW-1185">Reference proteome</keyword>
<feature type="compositionally biased region" description="Pro residues" evidence="1">
    <location>
        <begin position="88"/>
        <end position="104"/>
    </location>
</feature>
<name>A0ABU8YYV4_9CYAN</name>
<proteinExistence type="predicted"/>
<reference evidence="2 3" key="1">
    <citation type="journal article" date="2020" name="Harmful Algae">
        <title>Molecular and morphological characterization of a novel dihydroanatoxin-a producing Microcoleus species (cyanobacteria) from the Russian River, California, USA.</title>
        <authorList>
            <person name="Conklin K.Y."/>
            <person name="Stancheva R."/>
            <person name="Otten T.G."/>
            <person name="Fadness R."/>
            <person name="Boyer G.L."/>
            <person name="Read B."/>
            <person name="Zhang X."/>
            <person name="Sheath R.G."/>
        </authorList>
    </citation>
    <scope>NUCLEOTIDE SEQUENCE [LARGE SCALE GENOMIC DNA]</scope>
    <source>
        <strain evidence="2 3">PTRS2</strain>
    </source>
</reference>
<feature type="region of interest" description="Disordered" evidence="1">
    <location>
        <begin position="87"/>
        <end position="137"/>
    </location>
</feature>
<feature type="non-terminal residue" evidence="2">
    <location>
        <position position="1"/>
    </location>
</feature>
<accession>A0ABU8YYV4</accession>
<feature type="non-terminal residue" evidence="2">
    <location>
        <position position="137"/>
    </location>
</feature>
<evidence type="ECO:0000256" key="1">
    <source>
        <dbReference type="SAM" id="MobiDB-lite"/>
    </source>
</evidence>
<evidence type="ECO:0000313" key="3">
    <source>
        <dbReference type="Proteomes" id="UP001384579"/>
    </source>
</evidence>
<evidence type="ECO:0000313" key="2">
    <source>
        <dbReference type="EMBL" id="MEK0189619.1"/>
    </source>
</evidence>
<comment type="caution">
    <text evidence="2">The sequence shown here is derived from an EMBL/GenBank/DDBJ whole genome shotgun (WGS) entry which is preliminary data.</text>
</comment>
<sequence>GSDPDGTIASYTIDTLPNVAQGVLFLGDPANGGVAVTPGRVLTPAQISQLFFKSTGAFTGANFNYRATDDKGLSSPAAATVAEIVAPTPTPTPVPTPTPTPVNQPPVTNNTNAVLAPNSTLQLPGLGGSDPDGTIAS</sequence>
<protein>
    <submittedName>
        <fullName evidence="2">Uncharacterized protein</fullName>
    </submittedName>
</protein>
<dbReference type="Proteomes" id="UP001384579">
    <property type="component" value="Unassembled WGS sequence"/>
</dbReference>
<organism evidence="2 3">
    <name type="scientific">Microcoleus anatoxicus PTRS2</name>
    <dbReference type="NCBI Taxonomy" id="2705321"/>
    <lineage>
        <taxon>Bacteria</taxon>
        <taxon>Bacillati</taxon>
        <taxon>Cyanobacteriota</taxon>
        <taxon>Cyanophyceae</taxon>
        <taxon>Oscillatoriophycideae</taxon>
        <taxon>Oscillatoriales</taxon>
        <taxon>Microcoleaceae</taxon>
        <taxon>Microcoleus</taxon>
        <taxon>Microcoleus anatoxicus</taxon>
    </lineage>
</organism>
<feature type="compositionally biased region" description="Low complexity" evidence="1">
    <location>
        <begin position="105"/>
        <end position="114"/>
    </location>
</feature>
<dbReference type="EMBL" id="JBBLXS010001435">
    <property type="protein sequence ID" value="MEK0189619.1"/>
    <property type="molecule type" value="Genomic_DNA"/>
</dbReference>